<sequence>MLTKRRPWKEELAIIDRAMHAISGVTDPEELVSVYWRHIGELVPIKDYVAISRRHEPAPYYVITRSSRFTKEYNPWTQRHLLPRFSGGLLGEIAYANTPIFIDDLPARLKADDPARFYLEGYQSMIALPQYDAGEGLNVTMMLLPKGLEIDPAVIPVLHWQSGLFGRGTQNLVLRNQLEDALSSLDRELQAVGAIQRSLLPGTLPTIPGVQIAAFYQTSARAGGDYYDFFPLSDGTWGIFIADVAGHGTPAAVLMAITHALAHSQPHTHTPPEVLLAKLNNQLTRSYTQGGTFVTAFYAVLDPVTRTLTYCSAGHNPPRLVRGDMIDSLDLNGGLPLGILEDQPYTQAVVSIDVDDLLLLYTDGVTEAYGPVSGDGTRDLFGVERLDAVLKPCRTQDADSCIERIKSAVIEFCRGSAAADDQTLIAMRFRQPD</sequence>
<dbReference type="PANTHER" id="PTHR43156:SF2">
    <property type="entry name" value="STAGE II SPORULATION PROTEIN E"/>
    <property type="match status" value="1"/>
</dbReference>
<dbReference type="Gene3D" id="3.60.40.10">
    <property type="entry name" value="PPM-type phosphatase domain"/>
    <property type="match status" value="1"/>
</dbReference>
<proteinExistence type="predicted"/>
<dbReference type="AlphaFoldDB" id="A0A7M2WTC6"/>
<dbReference type="InterPro" id="IPR052016">
    <property type="entry name" value="Bact_Sigma-Reg"/>
</dbReference>
<dbReference type="PANTHER" id="PTHR43156">
    <property type="entry name" value="STAGE II SPORULATION PROTEIN E-RELATED"/>
    <property type="match status" value="1"/>
</dbReference>
<organism evidence="3 4">
    <name type="scientific">Humisphaera borealis</name>
    <dbReference type="NCBI Taxonomy" id="2807512"/>
    <lineage>
        <taxon>Bacteria</taxon>
        <taxon>Pseudomonadati</taxon>
        <taxon>Planctomycetota</taxon>
        <taxon>Phycisphaerae</taxon>
        <taxon>Tepidisphaerales</taxon>
        <taxon>Tepidisphaeraceae</taxon>
        <taxon>Humisphaera</taxon>
    </lineage>
</organism>
<evidence type="ECO:0000256" key="1">
    <source>
        <dbReference type="ARBA" id="ARBA00022801"/>
    </source>
</evidence>
<gene>
    <name evidence="3" type="ORF">IPV69_20045</name>
</gene>
<feature type="domain" description="PPM-type phosphatase" evidence="2">
    <location>
        <begin position="207"/>
        <end position="429"/>
    </location>
</feature>
<dbReference type="Proteomes" id="UP000593765">
    <property type="component" value="Chromosome"/>
</dbReference>
<keyword evidence="1" id="KW-0378">Hydrolase</keyword>
<keyword evidence="4" id="KW-1185">Reference proteome</keyword>
<dbReference type="SUPFAM" id="SSF81606">
    <property type="entry name" value="PP2C-like"/>
    <property type="match status" value="1"/>
</dbReference>
<evidence type="ECO:0000313" key="3">
    <source>
        <dbReference type="EMBL" id="QOV88514.1"/>
    </source>
</evidence>
<protein>
    <submittedName>
        <fullName evidence="3">PP2C family protein-serine/threonine phosphatase</fullName>
    </submittedName>
</protein>
<accession>A0A7M2WTC6</accession>
<dbReference type="KEGG" id="hbs:IPV69_20045"/>
<name>A0A7M2WTC6_9BACT</name>
<reference evidence="3 4" key="1">
    <citation type="submission" date="2020-10" db="EMBL/GenBank/DDBJ databases">
        <title>Wide distribution of Phycisphaera-like planctomycetes from WD2101 soil group in peatlands and genome analysis of the first cultivated representative.</title>
        <authorList>
            <person name="Dedysh S.N."/>
            <person name="Beletsky A.V."/>
            <person name="Ivanova A."/>
            <person name="Kulichevskaya I.S."/>
            <person name="Suzina N.E."/>
            <person name="Philippov D.A."/>
            <person name="Rakitin A.L."/>
            <person name="Mardanov A.V."/>
            <person name="Ravin N.V."/>
        </authorList>
    </citation>
    <scope>NUCLEOTIDE SEQUENCE [LARGE SCALE GENOMIC DNA]</scope>
    <source>
        <strain evidence="3 4">M1803</strain>
    </source>
</reference>
<dbReference type="InterPro" id="IPR001932">
    <property type="entry name" value="PPM-type_phosphatase-like_dom"/>
</dbReference>
<dbReference type="RefSeq" id="WP_206291500.1">
    <property type="nucleotide sequence ID" value="NZ_CP063458.1"/>
</dbReference>
<dbReference type="InterPro" id="IPR036457">
    <property type="entry name" value="PPM-type-like_dom_sf"/>
</dbReference>
<evidence type="ECO:0000313" key="4">
    <source>
        <dbReference type="Proteomes" id="UP000593765"/>
    </source>
</evidence>
<dbReference type="EMBL" id="CP063458">
    <property type="protein sequence ID" value="QOV88514.1"/>
    <property type="molecule type" value="Genomic_DNA"/>
</dbReference>
<dbReference type="SMART" id="SM00331">
    <property type="entry name" value="PP2C_SIG"/>
    <property type="match status" value="1"/>
</dbReference>
<dbReference type="Pfam" id="PF07228">
    <property type="entry name" value="SpoIIE"/>
    <property type="match status" value="1"/>
</dbReference>
<dbReference type="GO" id="GO:0016791">
    <property type="term" value="F:phosphatase activity"/>
    <property type="evidence" value="ECO:0007669"/>
    <property type="project" value="TreeGrafter"/>
</dbReference>
<evidence type="ECO:0000259" key="2">
    <source>
        <dbReference type="SMART" id="SM00331"/>
    </source>
</evidence>